<comment type="caution">
    <text evidence="1">The sequence shown here is derived from an EMBL/GenBank/DDBJ whole genome shotgun (WGS) entry which is preliminary data.</text>
</comment>
<dbReference type="EMBL" id="CAJDYZ010004862">
    <property type="protein sequence ID" value="CAD1472004.1"/>
    <property type="molecule type" value="Genomic_DNA"/>
</dbReference>
<dbReference type="GO" id="GO:0000226">
    <property type="term" value="P:microtubule cytoskeleton organization"/>
    <property type="evidence" value="ECO:0007669"/>
    <property type="project" value="TreeGrafter"/>
</dbReference>
<reference evidence="1" key="1">
    <citation type="submission" date="2020-07" db="EMBL/GenBank/DDBJ databases">
        <authorList>
            <person name="Nazaruddin N."/>
        </authorList>
    </citation>
    <scope>NUCLEOTIDE SEQUENCE</scope>
</reference>
<dbReference type="AlphaFoldDB" id="A0A6V7H085"/>
<evidence type="ECO:0000313" key="2">
    <source>
        <dbReference type="Proteomes" id="UP000752696"/>
    </source>
</evidence>
<dbReference type="InterPro" id="IPR029357">
    <property type="entry name" value="SPATA7"/>
</dbReference>
<organism evidence="1 2">
    <name type="scientific">Heterotrigona itama</name>
    <dbReference type="NCBI Taxonomy" id="395501"/>
    <lineage>
        <taxon>Eukaryota</taxon>
        <taxon>Metazoa</taxon>
        <taxon>Ecdysozoa</taxon>
        <taxon>Arthropoda</taxon>
        <taxon>Hexapoda</taxon>
        <taxon>Insecta</taxon>
        <taxon>Pterygota</taxon>
        <taxon>Neoptera</taxon>
        <taxon>Endopterygota</taxon>
        <taxon>Hymenoptera</taxon>
        <taxon>Apocrita</taxon>
        <taxon>Aculeata</taxon>
        <taxon>Apoidea</taxon>
        <taxon>Anthophila</taxon>
        <taxon>Apidae</taxon>
        <taxon>Heterotrigona</taxon>
    </lineage>
</organism>
<dbReference type="Pfam" id="PF15244">
    <property type="entry name" value="HSD3"/>
    <property type="match status" value="1"/>
</dbReference>
<feature type="non-terminal residue" evidence="1">
    <location>
        <position position="480"/>
    </location>
</feature>
<sequence length="480" mass="56185">YNQNGQNYFEQLTAYNSMSVHLRRILLAKCAVDAKNKTYMRRRKQTCKQIDWKPRYVKAEIKNNIIDKLAYDTSYHPADFLRMNCDSKYYCQHEAQKYFIDPSYDYDEISLRSRLHVACPSSSTFKTNCSEPVISNNKNKRQQSRFNTNGKKVFNPVGVETAVKIQDRVEKNSMYYESTCDYLSQNINHLSSEINTSRNYGDYETPQIYTNLIDSHKTCIEDEETKYAKFMYDITHEIILNGLYTDEELQEVFNKHIEENKTVLDTNRMLYEIYQLKFALNISDTSEEEKLEDLICAQQLLHISEIRPPTPPKILNENRVLEKLTWYQNLDEIRHDSLSRRKSVLIDANPELHITEKDVLTSLIEADINPEEARKIYKRLSSKSKSLFKKNEEYEVEKNIQFNNSLTGSYNVNKVDELKRNSMINDFITQEDAFEEESSNSDTSRPPFKVLKRSVTCFIIKFGCGSLFNNDGLSNVGTQI</sequence>
<dbReference type="OrthoDB" id="6263678at2759"/>
<keyword evidence="2" id="KW-1185">Reference proteome</keyword>
<name>A0A6V7H085_9HYME</name>
<evidence type="ECO:0000313" key="1">
    <source>
        <dbReference type="EMBL" id="CAD1472004.1"/>
    </source>
</evidence>
<gene>
    <name evidence="1" type="ORF">MHI_LOCUS256306</name>
</gene>
<dbReference type="Proteomes" id="UP000752696">
    <property type="component" value="Unassembled WGS sequence"/>
</dbReference>
<dbReference type="GO" id="GO:0036064">
    <property type="term" value="C:ciliary basal body"/>
    <property type="evidence" value="ECO:0007669"/>
    <property type="project" value="TreeGrafter"/>
</dbReference>
<proteinExistence type="predicted"/>
<protein>
    <submittedName>
        <fullName evidence="1">Uncharacterized protein</fullName>
    </submittedName>
</protein>
<accession>A0A6V7H085</accession>
<feature type="non-terminal residue" evidence="1">
    <location>
        <position position="1"/>
    </location>
</feature>
<dbReference type="PANTHER" id="PTHR14917:SF4">
    <property type="entry name" value="SPERMATOGENESIS-ASSOCIATED 7"/>
    <property type="match status" value="1"/>
</dbReference>
<dbReference type="PANTHER" id="PTHR14917">
    <property type="entry name" value="SPERMATOGENESIS-ASSOCIATED PROTEIN 7"/>
    <property type="match status" value="1"/>
</dbReference>
<dbReference type="GO" id="GO:0005930">
    <property type="term" value="C:axoneme"/>
    <property type="evidence" value="ECO:0007669"/>
    <property type="project" value="TreeGrafter"/>
</dbReference>